<dbReference type="FunFam" id="1.25.40.10:FF:000682">
    <property type="entry name" value="Pentatricopeptide repeat-containing protein At3g16610"/>
    <property type="match status" value="1"/>
</dbReference>
<sequence>MRIWLLRRHFSAQPTSSNFSLISPSHLTHLLQLCSNSRALIQAKQCHLQIIQHGLHQEPFIVTKLVQSYAECDHLGYAQKLFDVLPEPNVFAWTAVLAFHSRNGLFHECLQVYGAMRREGVLPDQYVFPKVLRACAQLSVLDTGAMVHKEVIVCGAKFNLQVCSSLIDMYSKCNQVESARRVFDNMAVRDLLSWNGMISGCVANGSPASAVELFGLMTFAGIKPDLVTWNSVMDAYCRMGLCDEAVRVFRQILQPNIISWTTLISGFSRNGDYEASLQIFRNMMNCIGVNPDLDSLSSAIVSCRYLRALRNGQEIHAYGMKTHYHSIFYKSAGPALLTICSKCGRVHDMKNVFELMEKVDVVTWNAMIFGLIELAMGNSALEVFTQMQSVGIRNDQTTISTILPICDLKSGRQIHAYIIRNLYSSVVPVLNALISMYCKCGSIDSANLVFSNMLIRDLVSWNTMIGGFAMHGKGEAALQLLKDMTSSGLCPDTVTLTSALSACSHSGLVDQGLELFYSMTRDFELVPKMEHFACLVDILARAGQLNEALDVLKGMPMKPDKHIWGTLLAAGEAQRNLEVANLAAENLVSLEPENAGHYVTLSNIYAKEEKWDDTMRIRRLMECRGLMKPTGRSWTGRQK</sequence>
<organism evidence="3">
    <name type="scientific">Opuntia streptacantha</name>
    <name type="common">Prickly pear cactus</name>
    <name type="synonym">Opuntia cardona</name>
    <dbReference type="NCBI Taxonomy" id="393608"/>
    <lineage>
        <taxon>Eukaryota</taxon>
        <taxon>Viridiplantae</taxon>
        <taxon>Streptophyta</taxon>
        <taxon>Embryophyta</taxon>
        <taxon>Tracheophyta</taxon>
        <taxon>Spermatophyta</taxon>
        <taxon>Magnoliopsida</taxon>
        <taxon>eudicotyledons</taxon>
        <taxon>Gunneridae</taxon>
        <taxon>Pentapetalae</taxon>
        <taxon>Caryophyllales</taxon>
        <taxon>Cactineae</taxon>
        <taxon>Cactaceae</taxon>
        <taxon>Opuntioideae</taxon>
        <taxon>Opuntia</taxon>
    </lineage>
</organism>
<reference evidence="3" key="1">
    <citation type="journal article" date="2013" name="J. Plant Res.">
        <title>Effect of fungi and light on seed germination of three Opuntia species from semiarid lands of central Mexico.</title>
        <authorList>
            <person name="Delgado-Sanchez P."/>
            <person name="Jimenez-Bremont J.F."/>
            <person name="Guerrero-Gonzalez Mde L."/>
            <person name="Flores J."/>
        </authorList>
    </citation>
    <scope>NUCLEOTIDE SEQUENCE</scope>
    <source>
        <tissue evidence="3">Cladode</tissue>
    </source>
</reference>
<keyword evidence="1" id="KW-0677">Repeat</keyword>
<dbReference type="PANTHER" id="PTHR47926">
    <property type="entry name" value="PENTATRICOPEPTIDE REPEAT-CONTAINING PROTEIN"/>
    <property type="match status" value="1"/>
</dbReference>
<dbReference type="GO" id="GO:0009451">
    <property type="term" value="P:RNA modification"/>
    <property type="evidence" value="ECO:0007669"/>
    <property type="project" value="InterPro"/>
</dbReference>
<accession>A0A7C9AMA6</accession>
<dbReference type="EMBL" id="GISG01245155">
    <property type="protein sequence ID" value="MBA4669833.1"/>
    <property type="molecule type" value="Transcribed_RNA"/>
</dbReference>
<dbReference type="PROSITE" id="PS51375">
    <property type="entry name" value="PPR"/>
    <property type="match status" value="5"/>
</dbReference>
<dbReference type="NCBIfam" id="TIGR00756">
    <property type="entry name" value="PPR"/>
    <property type="match status" value="7"/>
</dbReference>
<dbReference type="InterPro" id="IPR046848">
    <property type="entry name" value="E_motif"/>
</dbReference>
<dbReference type="Gene3D" id="1.25.40.10">
    <property type="entry name" value="Tetratricopeptide repeat domain"/>
    <property type="match status" value="4"/>
</dbReference>
<feature type="repeat" description="PPR" evidence="2">
    <location>
        <begin position="89"/>
        <end position="123"/>
    </location>
</feature>
<dbReference type="InterPro" id="IPR011990">
    <property type="entry name" value="TPR-like_helical_dom_sf"/>
</dbReference>
<evidence type="ECO:0000256" key="2">
    <source>
        <dbReference type="PROSITE-ProRule" id="PRU00708"/>
    </source>
</evidence>
<proteinExistence type="predicted"/>
<feature type="repeat" description="PPR" evidence="2">
    <location>
        <begin position="190"/>
        <end position="224"/>
    </location>
</feature>
<name>A0A7C9AMA6_OPUST</name>
<dbReference type="AlphaFoldDB" id="A0A7C9AMA6"/>
<dbReference type="PANTHER" id="PTHR47926:SF347">
    <property type="entry name" value="PENTATRICOPEPTIDE REPEAT-CONTAINING PROTEIN"/>
    <property type="match status" value="1"/>
</dbReference>
<feature type="repeat" description="PPR" evidence="2">
    <location>
        <begin position="360"/>
        <end position="394"/>
    </location>
</feature>
<dbReference type="Pfam" id="PF01535">
    <property type="entry name" value="PPR"/>
    <property type="match status" value="7"/>
</dbReference>
<dbReference type="FunFam" id="1.25.40.10:FF:000090">
    <property type="entry name" value="Pentatricopeptide repeat-containing protein, chloroplastic"/>
    <property type="match status" value="1"/>
</dbReference>
<dbReference type="InterPro" id="IPR046960">
    <property type="entry name" value="PPR_At4g14850-like_plant"/>
</dbReference>
<dbReference type="Pfam" id="PF13041">
    <property type="entry name" value="PPR_2"/>
    <property type="match status" value="2"/>
</dbReference>
<feature type="repeat" description="PPR" evidence="2">
    <location>
        <begin position="225"/>
        <end position="259"/>
    </location>
</feature>
<evidence type="ECO:0000313" key="3">
    <source>
        <dbReference type="EMBL" id="MBA4669833.1"/>
    </source>
</evidence>
<dbReference type="SUPFAM" id="SSF48452">
    <property type="entry name" value="TPR-like"/>
    <property type="match status" value="1"/>
</dbReference>
<dbReference type="Pfam" id="PF20431">
    <property type="entry name" value="E_motif"/>
    <property type="match status" value="1"/>
</dbReference>
<dbReference type="GO" id="GO:0003723">
    <property type="term" value="F:RNA binding"/>
    <property type="evidence" value="ECO:0007669"/>
    <property type="project" value="InterPro"/>
</dbReference>
<feature type="repeat" description="PPR" evidence="2">
    <location>
        <begin position="457"/>
        <end position="491"/>
    </location>
</feature>
<reference evidence="3" key="2">
    <citation type="submission" date="2020-07" db="EMBL/GenBank/DDBJ databases">
        <authorList>
            <person name="Vera ALvarez R."/>
            <person name="Arias-Moreno D.M."/>
            <person name="Jimenez-Jacinto V."/>
            <person name="Jimenez-Bremont J.F."/>
            <person name="Swaminathan K."/>
            <person name="Moose S.P."/>
            <person name="Guerrero-Gonzalez M.L."/>
            <person name="Marino-Ramirez L."/>
            <person name="Landsman D."/>
            <person name="Rodriguez-Kessler M."/>
            <person name="Delgado-Sanchez P."/>
        </authorList>
    </citation>
    <scope>NUCLEOTIDE SEQUENCE</scope>
    <source>
        <tissue evidence="3">Cladode</tissue>
    </source>
</reference>
<protein>
    <submittedName>
        <fullName evidence="3">Uncharacterized protein</fullName>
    </submittedName>
</protein>
<evidence type="ECO:0000256" key="1">
    <source>
        <dbReference type="ARBA" id="ARBA00022737"/>
    </source>
</evidence>
<dbReference type="InterPro" id="IPR002885">
    <property type="entry name" value="PPR_rpt"/>
</dbReference>